<evidence type="ECO:0000256" key="11">
    <source>
        <dbReference type="ARBA" id="ARBA00048802"/>
    </source>
</evidence>
<comment type="catalytic activity">
    <reaction evidence="11">
        <text>a 5,6-dihydrouridine in tRNA + NAD(+) = a uridine in tRNA + NADH + H(+)</text>
        <dbReference type="Rhea" id="RHEA:54452"/>
        <dbReference type="Rhea" id="RHEA-COMP:13339"/>
        <dbReference type="Rhea" id="RHEA-COMP:13887"/>
        <dbReference type="ChEBI" id="CHEBI:15378"/>
        <dbReference type="ChEBI" id="CHEBI:57540"/>
        <dbReference type="ChEBI" id="CHEBI:57945"/>
        <dbReference type="ChEBI" id="CHEBI:65315"/>
        <dbReference type="ChEBI" id="CHEBI:74443"/>
    </reaction>
</comment>
<keyword evidence="9 12" id="KW-0560">Oxidoreductase</keyword>
<evidence type="ECO:0000313" key="16">
    <source>
        <dbReference type="EMBL" id="OUM19435.1"/>
    </source>
</evidence>
<dbReference type="CDD" id="cd02801">
    <property type="entry name" value="DUS_like_FMN"/>
    <property type="match status" value="1"/>
</dbReference>
<dbReference type="InterPro" id="IPR035587">
    <property type="entry name" value="DUS-like_FMN-bd"/>
</dbReference>
<keyword evidence="3" id="KW-0820">tRNA-binding</keyword>
<comment type="similarity">
    <text evidence="12">Belongs to the dus family.</text>
</comment>
<evidence type="ECO:0000256" key="8">
    <source>
        <dbReference type="ARBA" id="ARBA00022884"/>
    </source>
</evidence>
<dbReference type="PROSITE" id="PS01136">
    <property type="entry name" value="UPF0034"/>
    <property type="match status" value="1"/>
</dbReference>
<dbReference type="EC" id="1.3.1.-" evidence="12"/>
<dbReference type="RefSeq" id="WP_087022580.1">
    <property type="nucleotide sequence ID" value="NZ_NHOC01000019.1"/>
</dbReference>
<feature type="binding site" evidence="14">
    <location>
        <begin position="228"/>
        <end position="229"/>
    </location>
    <ligand>
        <name>FMN</name>
        <dbReference type="ChEBI" id="CHEBI:58210"/>
    </ligand>
</feature>
<protein>
    <recommendedName>
        <fullName evidence="12">tRNA-dihydrouridine synthase</fullName>
        <ecNumber evidence="12">1.3.1.-</ecNumber>
    </recommendedName>
</protein>
<gene>
    <name evidence="16" type="ORF">CBW42_13395</name>
</gene>
<evidence type="ECO:0000256" key="9">
    <source>
        <dbReference type="ARBA" id="ARBA00023002"/>
    </source>
</evidence>
<dbReference type="Gene3D" id="1.10.1200.80">
    <property type="entry name" value="Putative flavin oxidoreducatase, domain 2"/>
    <property type="match status" value="1"/>
</dbReference>
<keyword evidence="4 12" id="KW-0285">Flavoprotein</keyword>
<comment type="cofactor">
    <cofactor evidence="1 12 14">
        <name>FMN</name>
        <dbReference type="ChEBI" id="CHEBI:58210"/>
    </cofactor>
</comment>
<evidence type="ECO:0000256" key="10">
    <source>
        <dbReference type="ARBA" id="ARBA00048205"/>
    </source>
</evidence>
<dbReference type="NCBIfam" id="TIGR00737">
    <property type="entry name" value="nifR3_yhdG"/>
    <property type="match status" value="1"/>
</dbReference>
<feature type="active site" description="Proton donor" evidence="13">
    <location>
        <position position="104"/>
    </location>
</feature>
<evidence type="ECO:0000256" key="1">
    <source>
        <dbReference type="ARBA" id="ARBA00001917"/>
    </source>
</evidence>
<dbReference type="InterPro" id="IPR018517">
    <property type="entry name" value="tRNA_hU_synthase_CS"/>
</dbReference>
<name>A0A252F0T6_9FIRM</name>
<evidence type="ECO:0000256" key="14">
    <source>
        <dbReference type="PIRSR" id="PIRSR006621-2"/>
    </source>
</evidence>
<dbReference type="GO" id="GO:0050660">
    <property type="term" value="F:flavin adenine dinucleotide binding"/>
    <property type="evidence" value="ECO:0007669"/>
    <property type="project" value="InterPro"/>
</dbReference>
<dbReference type="AlphaFoldDB" id="A0A252F0T6"/>
<comment type="function">
    <text evidence="2 12">Catalyzes the synthesis of 5,6-dihydrouridine (D), a modified base found in the D-loop of most tRNAs, via the reduction of the C5-C6 double bond in target uridines.</text>
</comment>
<dbReference type="PANTHER" id="PTHR45846">
    <property type="entry name" value="TRNA-DIHYDROURIDINE(47) SYNTHASE [NAD(P)(+)]-LIKE"/>
    <property type="match status" value="1"/>
</dbReference>
<evidence type="ECO:0000256" key="4">
    <source>
        <dbReference type="ARBA" id="ARBA00022630"/>
    </source>
</evidence>
<keyword evidence="14" id="KW-0547">Nucleotide-binding</keyword>
<evidence type="ECO:0000259" key="15">
    <source>
        <dbReference type="Pfam" id="PF01207"/>
    </source>
</evidence>
<keyword evidence="17" id="KW-1185">Reference proteome</keyword>
<reference evidence="16 17" key="1">
    <citation type="submission" date="2017-05" db="EMBL/GenBank/DDBJ databases">
        <title>Butyricicoccus porcorum sp. nov. a butyrate-producing bacterium from the swine intestinal tract.</title>
        <authorList>
            <person name="Trachsel J."/>
            <person name="Humphrey S."/>
            <person name="Allen H.K."/>
        </authorList>
    </citation>
    <scope>NUCLEOTIDE SEQUENCE [LARGE SCALE GENOMIC DNA]</scope>
    <source>
        <strain evidence="16">BB10</strain>
    </source>
</reference>
<dbReference type="InterPro" id="IPR004652">
    <property type="entry name" value="DusB-like"/>
</dbReference>
<dbReference type="Pfam" id="PF01207">
    <property type="entry name" value="Dus"/>
    <property type="match status" value="1"/>
</dbReference>
<comment type="caution">
    <text evidence="16">The sequence shown here is derived from an EMBL/GenBank/DDBJ whole genome shotgun (WGS) entry which is preliminary data.</text>
</comment>
<evidence type="ECO:0000313" key="17">
    <source>
        <dbReference type="Proteomes" id="UP000194903"/>
    </source>
</evidence>
<dbReference type="GO" id="GO:0017150">
    <property type="term" value="F:tRNA dihydrouridine synthase activity"/>
    <property type="evidence" value="ECO:0007669"/>
    <property type="project" value="InterPro"/>
</dbReference>
<keyword evidence="5 12" id="KW-0288">FMN</keyword>
<comment type="catalytic activity">
    <reaction evidence="10">
        <text>a 5,6-dihydrouridine in tRNA + NADP(+) = a uridine in tRNA + NADPH + H(+)</text>
        <dbReference type="Rhea" id="RHEA:23624"/>
        <dbReference type="Rhea" id="RHEA-COMP:13339"/>
        <dbReference type="Rhea" id="RHEA-COMP:13887"/>
        <dbReference type="ChEBI" id="CHEBI:15378"/>
        <dbReference type="ChEBI" id="CHEBI:57783"/>
        <dbReference type="ChEBI" id="CHEBI:58349"/>
        <dbReference type="ChEBI" id="CHEBI:65315"/>
        <dbReference type="ChEBI" id="CHEBI:74443"/>
    </reaction>
</comment>
<evidence type="ECO:0000256" key="5">
    <source>
        <dbReference type="ARBA" id="ARBA00022643"/>
    </source>
</evidence>
<keyword evidence="7" id="KW-0521">NADP</keyword>
<dbReference type="PIRSF" id="PIRSF006621">
    <property type="entry name" value="Dus"/>
    <property type="match status" value="1"/>
</dbReference>
<feature type="binding site" evidence="14">
    <location>
        <position position="73"/>
    </location>
    <ligand>
        <name>FMN</name>
        <dbReference type="ChEBI" id="CHEBI:58210"/>
    </ligand>
</feature>
<dbReference type="InterPro" id="IPR013785">
    <property type="entry name" value="Aldolase_TIM"/>
</dbReference>
<dbReference type="Gene3D" id="3.20.20.70">
    <property type="entry name" value="Aldolase class I"/>
    <property type="match status" value="1"/>
</dbReference>
<evidence type="ECO:0000256" key="13">
    <source>
        <dbReference type="PIRSR" id="PIRSR006621-1"/>
    </source>
</evidence>
<keyword evidence="6 12" id="KW-0819">tRNA processing</keyword>
<evidence type="ECO:0000256" key="6">
    <source>
        <dbReference type="ARBA" id="ARBA00022694"/>
    </source>
</evidence>
<organism evidence="16 17">
    <name type="scientific">Butyricicoccus porcorum</name>
    <dbReference type="NCBI Taxonomy" id="1945634"/>
    <lineage>
        <taxon>Bacteria</taxon>
        <taxon>Bacillati</taxon>
        <taxon>Bacillota</taxon>
        <taxon>Clostridia</taxon>
        <taxon>Eubacteriales</taxon>
        <taxon>Butyricicoccaceae</taxon>
        <taxon>Butyricicoccus</taxon>
    </lineage>
</organism>
<feature type="binding site" evidence="14">
    <location>
        <position position="143"/>
    </location>
    <ligand>
        <name>FMN</name>
        <dbReference type="ChEBI" id="CHEBI:58210"/>
    </ligand>
</feature>
<dbReference type="OrthoDB" id="9764501at2"/>
<evidence type="ECO:0000256" key="2">
    <source>
        <dbReference type="ARBA" id="ARBA00002790"/>
    </source>
</evidence>
<evidence type="ECO:0000256" key="3">
    <source>
        <dbReference type="ARBA" id="ARBA00022555"/>
    </source>
</evidence>
<accession>A0A252F0T6</accession>
<dbReference type="GO" id="GO:0000049">
    <property type="term" value="F:tRNA binding"/>
    <property type="evidence" value="ECO:0007669"/>
    <property type="project" value="UniProtKB-KW"/>
</dbReference>
<evidence type="ECO:0000256" key="12">
    <source>
        <dbReference type="PIRNR" id="PIRNR006621"/>
    </source>
</evidence>
<proteinExistence type="inferred from homology"/>
<evidence type="ECO:0000256" key="7">
    <source>
        <dbReference type="ARBA" id="ARBA00022857"/>
    </source>
</evidence>
<feature type="binding site" evidence="14">
    <location>
        <begin position="19"/>
        <end position="21"/>
    </location>
    <ligand>
        <name>FMN</name>
        <dbReference type="ChEBI" id="CHEBI:58210"/>
    </ligand>
</feature>
<dbReference type="SUPFAM" id="SSF51395">
    <property type="entry name" value="FMN-linked oxidoreductases"/>
    <property type="match status" value="1"/>
</dbReference>
<dbReference type="InterPro" id="IPR024036">
    <property type="entry name" value="tRNA-dHydroUridine_Synthase_C"/>
</dbReference>
<keyword evidence="8" id="KW-0694">RNA-binding</keyword>
<feature type="domain" description="DUS-like FMN-binding" evidence="15">
    <location>
        <begin position="17"/>
        <end position="317"/>
    </location>
</feature>
<dbReference type="EMBL" id="NHOC01000019">
    <property type="protein sequence ID" value="OUM19435.1"/>
    <property type="molecule type" value="Genomic_DNA"/>
</dbReference>
<dbReference type="InterPro" id="IPR001269">
    <property type="entry name" value="DUS_fam"/>
</dbReference>
<dbReference type="PANTHER" id="PTHR45846:SF1">
    <property type="entry name" value="TRNA-DIHYDROURIDINE(47) SYNTHASE [NAD(P)(+)]-LIKE"/>
    <property type="match status" value="1"/>
</dbReference>
<feature type="binding site" evidence="14">
    <location>
        <position position="173"/>
    </location>
    <ligand>
        <name>FMN</name>
        <dbReference type="ChEBI" id="CHEBI:58210"/>
    </ligand>
</feature>
<sequence>MSGFTIGNVNIAGRFIMAPMAGVTDRAFRQICRECGAAMTVSEMISTQALLFQDKKTRELLSLAPNEKPGWIQIFGSNPAYMAAGAQKALDISGAALVDINMGCPAPKIVKGGDGSALMNNPKLAAQIIRAVVDAVDVPVTVKFRKGWDEEHQNYLDFAKMAEECGAAAVTLHGRTRTQMYAGKADWEAIAAVKRAVSIPVIANGDVASAQDAQDILQATGADAVMIGRGALGNPWLFAQCAALDEGCEIPPLPPLAERMQTVRRQITLAAEHKGERIALLEARKHFAWYLKGVRGTKKLKARISSLTSFAELDALLAEASGLEA</sequence>
<dbReference type="Proteomes" id="UP000194903">
    <property type="component" value="Unassembled WGS sequence"/>
</dbReference>